<sequence length="270" mass="28800">MVERVMFDGFGGVRLSGVDFGGDGSAILLLHGLMGRATTWAETAGWLTGHGRVVAIDQRGHGHSDKPAGPYDRAARVADVAAVIDQLALGPAVVIGHSMGGLTGWQLAADHPELVRALVIADMDATASLRQDKWRAWFADWPLPFPSLADVRAYFGGGHAGQGDYFTEVMAEGADGYRPMFEFEHMLALQAGWDGRDHFAELDAVRCPALMVAGELSTESTQAQRDMADRLSVGEFACVAGAGHTLHFDNPGGWRAAVEPFVARQVSSVA</sequence>
<reference evidence="2 3" key="1">
    <citation type="submission" date="2019-09" db="EMBL/GenBank/DDBJ databases">
        <title>Goodfellowia gen. nov., a new genus of the Pseudonocardineae related to Actinoalloteichus, containing Goodfellowia coeruleoviolacea gen. nov., comb. nov. gen. nov., comb. nov.</title>
        <authorList>
            <person name="Labeda D."/>
        </authorList>
    </citation>
    <scope>NUCLEOTIDE SEQUENCE [LARGE SCALE GENOMIC DNA]</scope>
    <source>
        <strain evidence="2 3">AN110305</strain>
    </source>
</reference>
<keyword evidence="3" id="KW-1185">Reference proteome</keyword>
<dbReference type="PANTHER" id="PTHR43194:SF2">
    <property type="entry name" value="PEROXISOMAL MEMBRANE PROTEIN LPX1"/>
    <property type="match status" value="1"/>
</dbReference>
<dbReference type="Proteomes" id="UP000323454">
    <property type="component" value="Unassembled WGS sequence"/>
</dbReference>
<comment type="caution">
    <text evidence="2">The sequence shown here is derived from an EMBL/GenBank/DDBJ whole genome shotgun (WGS) entry which is preliminary data.</text>
</comment>
<evidence type="ECO:0000313" key="2">
    <source>
        <dbReference type="EMBL" id="KAA2253361.1"/>
    </source>
</evidence>
<feature type="domain" description="AB hydrolase-1" evidence="1">
    <location>
        <begin position="27"/>
        <end position="252"/>
    </location>
</feature>
<dbReference type="InterPro" id="IPR050228">
    <property type="entry name" value="Carboxylesterase_BioH"/>
</dbReference>
<dbReference type="PANTHER" id="PTHR43194">
    <property type="entry name" value="HYDROLASE ALPHA/BETA FOLD FAMILY"/>
    <property type="match status" value="1"/>
</dbReference>
<evidence type="ECO:0000313" key="3">
    <source>
        <dbReference type="Proteomes" id="UP000323454"/>
    </source>
</evidence>
<reference evidence="2 3" key="2">
    <citation type="submission" date="2019-09" db="EMBL/GenBank/DDBJ databases">
        <authorList>
            <person name="Jin C."/>
        </authorList>
    </citation>
    <scope>NUCLEOTIDE SEQUENCE [LARGE SCALE GENOMIC DNA]</scope>
    <source>
        <strain evidence="2 3">AN110305</strain>
    </source>
</reference>
<dbReference type="AlphaFoldDB" id="A0A5B2WNJ4"/>
<dbReference type="OrthoDB" id="63519at2"/>
<accession>A0A5B2WNJ4</accession>
<evidence type="ECO:0000259" key="1">
    <source>
        <dbReference type="Pfam" id="PF12697"/>
    </source>
</evidence>
<dbReference type="EMBL" id="VUOB01000066">
    <property type="protein sequence ID" value="KAA2253361.1"/>
    <property type="molecule type" value="Genomic_DNA"/>
</dbReference>
<dbReference type="GO" id="GO:0016787">
    <property type="term" value="F:hydrolase activity"/>
    <property type="evidence" value="ECO:0007669"/>
    <property type="project" value="UniProtKB-KW"/>
</dbReference>
<gene>
    <name evidence="2" type="ORF">F0L68_33145</name>
</gene>
<dbReference type="RefSeq" id="WP_149853831.1">
    <property type="nucleotide sequence ID" value="NZ_VUOB01000066.1"/>
</dbReference>
<name>A0A5B2WNJ4_9PSEU</name>
<organism evidence="2 3">
    <name type="scientific">Solihabitans fulvus</name>
    <dbReference type="NCBI Taxonomy" id="1892852"/>
    <lineage>
        <taxon>Bacteria</taxon>
        <taxon>Bacillati</taxon>
        <taxon>Actinomycetota</taxon>
        <taxon>Actinomycetes</taxon>
        <taxon>Pseudonocardiales</taxon>
        <taxon>Pseudonocardiaceae</taxon>
        <taxon>Solihabitans</taxon>
    </lineage>
</organism>
<dbReference type="PRINTS" id="PR00111">
    <property type="entry name" value="ABHYDROLASE"/>
</dbReference>
<dbReference type="SUPFAM" id="SSF53474">
    <property type="entry name" value="alpha/beta-Hydrolases"/>
    <property type="match status" value="1"/>
</dbReference>
<proteinExistence type="predicted"/>
<dbReference type="InterPro" id="IPR000073">
    <property type="entry name" value="AB_hydrolase_1"/>
</dbReference>
<dbReference type="Pfam" id="PF12697">
    <property type="entry name" value="Abhydrolase_6"/>
    <property type="match status" value="1"/>
</dbReference>
<dbReference type="InterPro" id="IPR029058">
    <property type="entry name" value="AB_hydrolase_fold"/>
</dbReference>
<keyword evidence="2" id="KW-0378">Hydrolase</keyword>
<protein>
    <submittedName>
        <fullName evidence="2">Alpha/beta hydrolase</fullName>
    </submittedName>
</protein>
<dbReference type="Gene3D" id="3.40.50.1820">
    <property type="entry name" value="alpha/beta hydrolase"/>
    <property type="match status" value="1"/>
</dbReference>